<proteinExistence type="predicted"/>
<evidence type="ECO:0000313" key="1">
    <source>
        <dbReference type="Proteomes" id="UP000492821"/>
    </source>
</evidence>
<reference evidence="2" key="2">
    <citation type="submission" date="2020-10" db="UniProtKB">
        <authorList>
            <consortium name="WormBaseParasite"/>
        </authorList>
    </citation>
    <scope>IDENTIFICATION</scope>
</reference>
<protein>
    <submittedName>
        <fullName evidence="2">Ureidoglycolate hydrolase</fullName>
    </submittedName>
</protein>
<evidence type="ECO:0000313" key="2">
    <source>
        <dbReference type="WBParaSite" id="Pan_g21176.t1"/>
    </source>
</evidence>
<name>A0A7E4VK88_PANRE</name>
<reference evidence="1" key="1">
    <citation type="journal article" date="2013" name="Genetics">
        <title>The draft genome and transcriptome of Panagrellus redivivus are shaped by the harsh demands of a free-living lifestyle.</title>
        <authorList>
            <person name="Srinivasan J."/>
            <person name="Dillman A.R."/>
            <person name="Macchietto M.G."/>
            <person name="Heikkinen L."/>
            <person name="Lakso M."/>
            <person name="Fracchia K.M."/>
            <person name="Antoshechkin I."/>
            <person name="Mortazavi A."/>
            <person name="Wong G."/>
            <person name="Sternberg P.W."/>
        </authorList>
    </citation>
    <scope>NUCLEOTIDE SEQUENCE [LARGE SCALE GENOMIC DNA]</scope>
    <source>
        <strain evidence="1">MT8872</strain>
    </source>
</reference>
<dbReference type="AlphaFoldDB" id="A0A7E4VK88"/>
<sequence>MSTDSDFFLRPKYTRKELKVHGPLAIWVHYLPEAKKNKFFVGIEITSSTFKGWCMTLYYKTELELISNVPIWVPKGVRILVEEPGVILHVPKDTIVTGQAVEYQDGSPGKHENDDIPIVVIIRCAPVAKYKDFIQFKPSAGSVLYLEGGKNHDVVNASEGTLVVRCPD</sequence>
<accession>A0A7E4VK88</accession>
<dbReference type="WBParaSite" id="Pan_g21176.t1">
    <property type="protein sequence ID" value="Pan_g21176.t1"/>
    <property type="gene ID" value="Pan_g21176"/>
</dbReference>
<organism evidence="1 2">
    <name type="scientific">Panagrellus redivivus</name>
    <name type="common">Microworm</name>
    <dbReference type="NCBI Taxonomy" id="6233"/>
    <lineage>
        <taxon>Eukaryota</taxon>
        <taxon>Metazoa</taxon>
        <taxon>Ecdysozoa</taxon>
        <taxon>Nematoda</taxon>
        <taxon>Chromadorea</taxon>
        <taxon>Rhabditida</taxon>
        <taxon>Tylenchina</taxon>
        <taxon>Panagrolaimomorpha</taxon>
        <taxon>Panagrolaimoidea</taxon>
        <taxon>Panagrolaimidae</taxon>
        <taxon>Panagrellus</taxon>
    </lineage>
</organism>
<keyword evidence="1" id="KW-1185">Reference proteome</keyword>
<dbReference type="Proteomes" id="UP000492821">
    <property type="component" value="Unassembled WGS sequence"/>
</dbReference>